<keyword evidence="1 3" id="KW-0963">Cytoplasm</keyword>
<evidence type="ECO:0000313" key="8">
    <source>
        <dbReference type="Proteomes" id="UP000315353"/>
    </source>
</evidence>
<dbReference type="OrthoDB" id="9805006at2"/>
<dbReference type="RefSeq" id="WP_075730004.1">
    <property type="nucleotide sequence ID" value="NZ_BJNB01000003.1"/>
</dbReference>
<reference evidence="5 7" key="1">
    <citation type="submission" date="2014-08" db="EMBL/GenBank/DDBJ databases">
        <title>Complete genome sequence of Corynebacterium flavescens OJ8(T)(=DSM 20296(T)), isolated from cheese.</title>
        <authorList>
            <person name="Ruckert C."/>
            <person name="Albersmeier A."/>
            <person name="Winkler A."/>
            <person name="Kalinowski J."/>
        </authorList>
    </citation>
    <scope>NUCLEOTIDE SEQUENCE [LARGE SCALE GENOMIC DNA]</scope>
    <source>
        <strain evidence="5 7">OJ8</strain>
    </source>
</reference>
<dbReference type="InterPro" id="IPR028989">
    <property type="entry name" value="RimP_N"/>
</dbReference>
<dbReference type="SUPFAM" id="SSF75420">
    <property type="entry name" value="YhbC-like, N-terminal domain"/>
    <property type="match status" value="1"/>
</dbReference>
<dbReference type="Proteomes" id="UP000315353">
    <property type="component" value="Unassembled WGS sequence"/>
</dbReference>
<dbReference type="NCBIfam" id="NF000930">
    <property type="entry name" value="PRK00092.2-2"/>
    <property type="match status" value="1"/>
</dbReference>
<comment type="function">
    <text evidence="3">Required for maturation of 30S ribosomal subunits.</text>
</comment>
<dbReference type="Pfam" id="PF02576">
    <property type="entry name" value="RimP_N"/>
    <property type="match status" value="1"/>
</dbReference>
<dbReference type="GO" id="GO:0000028">
    <property type="term" value="P:ribosomal small subunit assembly"/>
    <property type="evidence" value="ECO:0007669"/>
    <property type="project" value="TreeGrafter"/>
</dbReference>
<dbReference type="PANTHER" id="PTHR33867">
    <property type="entry name" value="RIBOSOME MATURATION FACTOR RIMP"/>
    <property type="match status" value="1"/>
</dbReference>
<evidence type="ECO:0000313" key="5">
    <source>
        <dbReference type="EMBL" id="APT87063.1"/>
    </source>
</evidence>
<dbReference type="Proteomes" id="UP000185479">
    <property type="component" value="Chromosome"/>
</dbReference>
<sequence length="185" mass="20475">MAFPNSEQLTQLLSPILGHRDLDVEDIKVTRAGKKSKVVVHIDGDTPPDSDVIEKVSQEISAFFDAQEEEGLLDFGAGYTLEVSTPGVGLPLQAARHWRRNRGRKVALNMAGKRQLVRIGALDPAEKRVALISSEGKNAVFSIERLENIDHAVVEIEFALPPEWEKEAAQATFEFAEENSVTRED</sequence>
<feature type="domain" description="Ribosome maturation factor RimP N-terminal" evidence="4">
    <location>
        <begin position="13"/>
        <end position="88"/>
    </location>
</feature>
<name>A0A1L7CMH6_CORFL</name>
<evidence type="ECO:0000256" key="3">
    <source>
        <dbReference type="HAMAP-Rule" id="MF_01077"/>
    </source>
</evidence>
<dbReference type="EMBL" id="CP009246">
    <property type="protein sequence ID" value="APT87063.1"/>
    <property type="molecule type" value="Genomic_DNA"/>
</dbReference>
<dbReference type="HAMAP" id="MF_01077">
    <property type="entry name" value="RimP"/>
    <property type="match status" value="1"/>
</dbReference>
<evidence type="ECO:0000259" key="4">
    <source>
        <dbReference type="Pfam" id="PF02576"/>
    </source>
</evidence>
<organism evidence="5 7">
    <name type="scientific">Corynebacterium flavescens</name>
    <dbReference type="NCBI Taxonomy" id="28028"/>
    <lineage>
        <taxon>Bacteria</taxon>
        <taxon>Bacillati</taxon>
        <taxon>Actinomycetota</taxon>
        <taxon>Actinomycetes</taxon>
        <taxon>Mycobacteriales</taxon>
        <taxon>Corynebacteriaceae</taxon>
        <taxon>Corynebacterium</taxon>
    </lineage>
</organism>
<comment type="subcellular location">
    <subcellularLocation>
        <location evidence="3">Cytoplasm</location>
    </subcellularLocation>
</comment>
<gene>
    <name evidence="3 6" type="primary">rimP</name>
    <name evidence="6" type="ORF">CFL01nite_03920</name>
    <name evidence="5" type="ORF">CFLV_07575</name>
</gene>
<dbReference type="InterPro" id="IPR003728">
    <property type="entry name" value="Ribosome_maturation_RimP"/>
</dbReference>
<dbReference type="GO" id="GO:0006412">
    <property type="term" value="P:translation"/>
    <property type="evidence" value="ECO:0007669"/>
    <property type="project" value="TreeGrafter"/>
</dbReference>
<dbReference type="GO" id="GO:0005829">
    <property type="term" value="C:cytosol"/>
    <property type="evidence" value="ECO:0007669"/>
    <property type="project" value="TreeGrafter"/>
</dbReference>
<evidence type="ECO:0000256" key="1">
    <source>
        <dbReference type="ARBA" id="ARBA00022490"/>
    </source>
</evidence>
<dbReference type="EMBL" id="BJNB01000003">
    <property type="protein sequence ID" value="GEB96897.1"/>
    <property type="molecule type" value="Genomic_DNA"/>
</dbReference>
<evidence type="ECO:0000313" key="7">
    <source>
        <dbReference type="Proteomes" id="UP000185479"/>
    </source>
</evidence>
<dbReference type="GeneID" id="82880575"/>
<keyword evidence="7" id="KW-1185">Reference proteome</keyword>
<dbReference type="STRING" id="28028.CFLV_07575"/>
<evidence type="ECO:0000313" key="6">
    <source>
        <dbReference type="EMBL" id="GEB96897.1"/>
    </source>
</evidence>
<dbReference type="KEGG" id="cfc:CFLV_07575"/>
<dbReference type="AlphaFoldDB" id="A0A1L7CMH6"/>
<comment type="similarity">
    <text evidence="3">Belongs to the RimP family.</text>
</comment>
<evidence type="ECO:0000256" key="2">
    <source>
        <dbReference type="ARBA" id="ARBA00022517"/>
    </source>
</evidence>
<proteinExistence type="inferred from homology"/>
<dbReference type="InterPro" id="IPR035956">
    <property type="entry name" value="RimP_N_sf"/>
</dbReference>
<reference evidence="6 8" key="2">
    <citation type="submission" date="2019-06" db="EMBL/GenBank/DDBJ databases">
        <title>Whole genome shotgun sequence of Corynebacterium flavescens NBRC 14136.</title>
        <authorList>
            <person name="Hosoyama A."/>
            <person name="Uohara A."/>
            <person name="Ohji S."/>
            <person name="Ichikawa N."/>
        </authorList>
    </citation>
    <scope>NUCLEOTIDE SEQUENCE [LARGE SCALE GENOMIC DNA]</scope>
    <source>
        <strain evidence="6 8">NBRC 14136</strain>
    </source>
</reference>
<protein>
    <recommendedName>
        <fullName evidence="3">Ribosome maturation factor RimP</fullName>
    </recommendedName>
</protein>
<accession>A0A1L7CMH6</accession>
<dbReference type="PANTHER" id="PTHR33867:SF1">
    <property type="entry name" value="RIBOSOME MATURATION FACTOR RIMP"/>
    <property type="match status" value="1"/>
</dbReference>
<keyword evidence="2 3" id="KW-0690">Ribosome biogenesis</keyword>
<dbReference type="Gene3D" id="3.30.300.70">
    <property type="entry name" value="RimP-like superfamily, N-terminal"/>
    <property type="match status" value="1"/>
</dbReference>